<gene>
    <name evidence="2" type="ORF">A2898_05775</name>
</gene>
<evidence type="ECO:0000256" key="1">
    <source>
        <dbReference type="SAM" id="MobiDB-lite"/>
    </source>
</evidence>
<feature type="region of interest" description="Disordered" evidence="1">
    <location>
        <begin position="1"/>
        <end position="31"/>
    </location>
</feature>
<evidence type="ECO:0000313" key="3">
    <source>
        <dbReference type="Proteomes" id="UP000179164"/>
    </source>
</evidence>
<sequence length="179" mass="20307">MADTPEKEKKEPQREKKDTPSGAKKTPSGLGDTEIQGFWEGMGQFPNELVAGRPIWHLIILWLMALITAKLAVSSVEELIERDPKLRELKAIEKEALITHMSKHGHLFLDRAKNGVLAVKKEIYDKVTTLYQYLSKKDTAGADAVQKVVTRVQTDTDGIRERRKKIGFNPRSWRHAFSS</sequence>
<proteinExistence type="predicted"/>
<dbReference type="AlphaFoldDB" id="A0A1G2B5Y1"/>
<comment type="caution">
    <text evidence="2">The sequence shown here is derived from an EMBL/GenBank/DDBJ whole genome shotgun (WGS) entry which is preliminary data.</text>
</comment>
<reference evidence="2 3" key="1">
    <citation type="journal article" date="2016" name="Nat. Commun.">
        <title>Thousands of microbial genomes shed light on interconnected biogeochemical processes in an aquifer system.</title>
        <authorList>
            <person name="Anantharaman K."/>
            <person name="Brown C.T."/>
            <person name="Hug L.A."/>
            <person name="Sharon I."/>
            <person name="Castelle C.J."/>
            <person name="Probst A.J."/>
            <person name="Thomas B.C."/>
            <person name="Singh A."/>
            <person name="Wilkins M.J."/>
            <person name="Karaoz U."/>
            <person name="Brodie E.L."/>
            <person name="Williams K.H."/>
            <person name="Hubbard S.S."/>
            <person name="Banfield J.F."/>
        </authorList>
    </citation>
    <scope>NUCLEOTIDE SEQUENCE [LARGE SCALE GENOMIC DNA]</scope>
</reference>
<dbReference type="STRING" id="1798543.A2898_05775"/>
<dbReference type="Proteomes" id="UP000179164">
    <property type="component" value="Unassembled WGS sequence"/>
</dbReference>
<protein>
    <submittedName>
        <fullName evidence="2">Uncharacterized protein</fullName>
    </submittedName>
</protein>
<dbReference type="EMBL" id="MHKE01000013">
    <property type="protein sequence ID" value="OGY83660.1"/>
    <property type="molecule type" value="Genomic_DNA"/>
</dbReference>
<organism evidence="2 3">
    <name type="scientific">Candidatus Kerfeldbacteria bacterium RIFCSPLOWO2_01_FULL_48_11</name>
    <dbReference type="NCBI Taxonomy" id="1798543"/>
    <lineage>
        <taxon>Bacteria</taxon>
        <taxon>Candidatus Kerfeldiibacteriota</taxon>
    </lineage>
</organism>
<name>A0A1G2B5Y1_9BACT</name>
<accession>A0A1G2B5Y1</accession>
<feature type="compositionally biased region" description="Basic and acidic residues" evidence="1">
    <location>
        <begin position="1"/>
        <end position="19"/>
    </location>
</feature>
<evidence type="ECO:0000313" key="2">
    <source>
        <dbReference type="EMBL" id="OGY83660.1"/>
    </source>
</evidence>